<dbReference type="PATRIC" id="fig|1194972.3.peg.2276"/>
<dbReference type="EMBL" id="ALQA01000019">
    <property type="protein sequence ID" value="EJZ09875.1"/>
    <property type="molecule type" value="Genomic_DNA"/>
</dbReference>
<name>K0UXU3_MYCVA</name>
<keyword evidence="1" id="KW-0503">Monooxygenase</keyword>
<dbReference type="SUPFAM" id="SSF51679">
    <property type="entry name" value="Bacterial luciferase-like"/>
    <property type="match status" value="1"/>
</dbReference>
<protein>
    <submittedName>
        <fullName evidence="1">Monooxygenase</fullName>
    </submittedName>
</protein>
<evidence type="ECO:0000313" key="2">
    <source>
        <dbReference type="Proteomes" id="UP000006072"/>
    </source>
</evidence>
<organism evidence="1 2">
    <name type="scientific">Mycolicibacterium vaccae ATCC 25954</name>
    <dbReference type="NCBI Taxonomy" id="1194972"/>
    <lineage>
        <taxon>Bacteria</taxon>
        <taxon>Bacillati</taxon>
        <taxon>Actinomycetota</taxon>
        <taxon>Actinomycetes</taxon>
        <taxon>Mycobacteriales</taxon>
        <taxon>Mycobacteriaceae</taxon>
        <taxon>Mycolicibacterium</taxon>
    </lineage>
</organism>
<dbReference type="RefSeq" id="WP_003932570.1">
    <property type="nucleotide sequence ID" value="NZ_JH814696.1"/>
</dbReference>
<comment type="caution">
    <text evidence="1">The sequence shown here is derived from an EMBL/GenBank/DDBJ whole genome shotgun (WGS) entry which is preliminary data.</text>
</comment>
<proteinExistence type="predicted"/>
<gene>
    <name evidence="1" type="ORF">MVAC_11352</name>
</gene>
<dbReference type="GO" id="GO:0016705">
    <property type="term" value="F:oxidoreductase activity, acting on paired donors, with incorporation or reduction of molecular oxygen"/>
    <property type="evidence" value="ECO:0007669"/>
    <property type="project" value="InterPro"/>
</dbReference>
<dbReference type="Proteomes" id="UP000006072">
    <property type="component" value="Unassembled WGS sequence"/>
</dbReference>
<keyword evidence="1" id="KW-0560">Oxidoreductase</keyword>
<reference evidence="1 2" key="1">
    <citation type="journal article" date="2012" name="J. Bacteriol.">
        <title>Complete Genome Sequence of Mycobacterium vaccae Type Strain ATCC 25954.</title>
        <authorList>
            <person name="Ho Y.S."/>
            <person name="Adroub S.A."/>
            <person name="Abadi M."/>
            <person name="Al Alwan B."/>
            <person name="Alkhateeb R."/>
            <person name="Gao G."/>
            <person name="Ragab A."/>
            <person name="Ali S."/>
            <person name="van Soolingen D."/>
            <person name="Bitter W."/>
            <person name="Pain A."/>
            <person name="Abdallah A.M."/>
        </authorList>
    </citation>
    <scope>NUCLEOTIDE SEQUENCE [LARGE SCALE GENOMIC DNA]</scope>
    <source>
        <strain evidence="1 2">ATCC 25954</strain>
    </source>
</reference>
<dbReference type="InterPro" id="IPR036661">
    <property type="entry name" value="Luciferase-like_sf"/>
</dbReference>
<dbReference type="GO" id="GO:0004497">
    <property type="term" value="F:monooxygenase activity"/>
    <property type="evidence" value="ECO:0007669"/>
    <property type="project" value="UniProtKB-KW"/>
</dbReference>
<accession>K0UXU3</accession>
<sequence>MDAARALAFYETIPSYARVIEREGVYSVADLAAVGDAGVIRRHLQRYYDAGATDVVLNPLDPATLPQVWDIAGSLTNAAAQTNSKETP</sequence>
<evidence type="ECO:0000313" key="1">
    <source>
        <dbReference type="EMBL" id="EJZ09875.1"/>
    </source>
</evidence>
<dbReference type="eggNOG" id="COG2141">
    <property type="taxonomic scope" value="Bacteria"/>
</dbReference>
<dbReference type="HOGENOM" id="CLU_2465789_0_0_11"/>
<keyword evidence="2" id="KW-1185">Reference proteome</keyword>
<dbReference type="AlphaFoldDB" id="K0UXU3"/>